<organism evidence="1 2">
    <name type="scientific">Toxocara canis</name>
    <name type="common">Canine roundworm</name>
    <dbReference type="NCBI Taxonomy" id="6265"/>
    <lineage>
        <taxon>Eukaryota</taxon>
        <taxon>Metazoa</taxon>
        <taxon>Ecdysozoa</taxon>
        <taxon>Nematoda</taxon>
        <taxon>Chromadorea</taxon>
        <taxon>Rhabditida</taxon>
        <taxon>Spirurina</taxon>
        <taxon>Ascaridomorpha</taxon>
        <taxon>Ascaridoidea</taxon>
        <taxon>Toxocaridae</taxon>
        <taxon>Toxocara</taxon>
    </lineage>
</organism>
<sequence>MLAPGKGTLIREVKEASLIHSQRSPNFLCPASFRSDDTPLRPITGSNVAAVYREESSLKEVGRRNDYLIFQAHLELDMRIKVPSMENKNIKVLRCAPTRSIVVGGRVVFQT</sequence>
<evidence type="ECO:0000313" key="1">
    <source>
        <dbReference type="EMBL" id="KHN76729.1"/>
    </source>
</evidence>
<protein>
    <submittedName>
        <fullName evidence="1">Uncharacterized protein</fullName>
    </submittedName>
</protein>
<evidence type="ECO:0000313" key="2">
    <source>
        <dbReference type="Proteomes" id="UP000031036"/>
    </source>
</evidence>
<reference evidence="1 2" key="1">
    <citation type="submission" date="2014-11" db="EMBL/GenBank/DDBJ databases">
        <title>Genetic blueprint of the zoonotic pathogen Toxocara canis.</title>
        <authorList>
            <person name="Zhu X.-Q."/>
            <person name="Korhonen P.K."/>
            <person name="Cai H."/>
            <person name="Young N.D."/>
            <person name="Nejsum P."/>
            <person name="von Samson-Himmelstjerna G."/>
            <person name="Boag P.R."/>
            <person name="Tan P."/>
            <person name="Li Q."/>
            <person name="Min J."/>
            <person name="Yang Y."/>
            <person name="Wang X."/>
            <person name="Fang X."/>
            <person name="Hall R.S."/>
            <person name="Hofmann A."/>
            <person name="Sternberg P.W."/>
            <person name="Jex A.R."/>
            <person name="Gasser R.B."/>
        </authorList>
    </citation>
    <scope>NUCLEOTIDE SEQUENCE [LARGE SCALE GENOMIC DNA]</scope>
    <source>
        <strain evidence="1">PN_DK_2014</strain>
    </source>
</reference>
<dbReference type="Proteomes" id="UP000031036">
    <property type="component" value="Unassembled WGS sequence"/>
</dbReference>
<dbReference type="AlphaFoldDB" id="A0A0B2V5F7"/>
<proteinExistence type="predicted"/>
<comment type="caution">
    <text evidence="1">The sequence shown here is derived from an EMBL/GenBank/DDBJ whole genome shotgun (WGS) entry which is preliminary data.</text>
</comment>
<keyword evidence="2" id="KW-1185">Reference proteome</keyword>
<accession>A0A0B2V5F7</accession>
<name>A0A0B2V5F7_TOXCA</name>
<gene>
    <name evidence="1" type="ORF">Tcan_06465</name>
</gene>
<dbReference type="EMBL" id="JPKZ01002442">
    <property type="protein sequence ID" value="KHN76729.1"/>
    <property type="molecule type" value="Genomic_DNA"/>
</dbReference>